<dbReference type="Proteomes" id="UP000886743">
    <property type="component" value="Unassembled WGS sequence"/>
</dbReference>
<feature type="region of interest" description="Disordered" evidence="1">
    <location>
        <begin position="1"/>
        <end position="27"/>
    </location>
</feature>
<reference evidence="2" key="1">
    <citation type="submission" date="2020-10" db="EMBL/GenBank/DDBJ databases">
        <authorList>
            <person name="Gilroy R."/>
        </authorList>
    </citation>
    <scope>NUCLEOTIDE SEQUENCE</scope>
    <source>
        <strain evidence="2">4920</strain>
    </source>
</reference>
<reference evidence="2" key="2">
    <citation type="journal article" date="2021" name="PeerJ">
        <title>Extensive microbial diversity within the chicken gut microbiome revealed by metagenomics and culture.</title>
        <authorList>
            <person name="Gilroy R."/>
            <person name="Ravi A."/>
            <person name="Getino M."/>
            <person name="Pursley I."/>
            <person name="Horton D.L."/>
            <person name="Alikhan N.F."/>
            <person name="Baker D."/>
            <person name="Gharbi K."/>
            <person name="Hall N."/>
            <person name="Watson M."/>
            <person name="Adriaenssens E.M."/>
            <person name="Foster-Nyarko E."/>
            <person name="Jarju S."/>
            <person name="Secka A."/>
            <person name="Antonio M."/>
            <person name="Oren A."/>
            <person name="Chaudhuri R.R."/>
            <person name="La Ragione R."/>
            <person name="Hildebrand F."/>
            <person name="Pallen M.J."/>
        </authorList>
    </citation>
    <scope>NUCLEOTIDE SEQUENCE</scope>
    <source>
        <strain evidence="2">4920</strain>
    </source>
</reference>
<evidence type="ECO:0000256" key="1">
    <source>
        <dbReference type="SAM" id="MobiDB-lite"/>
    </source>
</evidence>
<protein>
    <submittedName>
        <fullName evidence="2">YaaL family protein</fullName>
    </submittedName>
</protein>
<evidence type="ECO:0000313" key="3">
    <source>
        <dbReference type="Proteomes" id="UP000886743"/>
    </source>
</evidence>
<sequence>MFFFQGTTHPNASRPAQRQRQRQSQEHAELLQSIARAKLELEVATQNFSYVTDPLLVDVYTYQIKAAQAKYRYLLQKARTLNITQEDYTKEPYPRRTAQL</sequence>
<gene>
    <name evidence="2" type="ORF">IAC74_05185</name>
</gene>
<dbReference type="AlphaFoldDB" id="A0A9D1T025"/>
<proteinExistence type="predicted"/>
<evidence type="ECO:0000313" key="2">
    <source>
        <dbReference type="EMBL" id="HIV02949.1"/>
    </source>
</evidence>
<dbReference type="Pfam" id="PF10704">
    <property type="entry name" value="DUF2508"/>
    <property type="match status" value="1"/>
</dbReference>
<comment type="caution">
    <text evidence="2">The sequence shown here is derived from an EMBL/GenBank/DDBJ whole genome shotgun (WGS) entry which is preliminary data.</text>
</comment>
<dbReference type="InterPro" id="IPR019644">
    <property type="entry name" value="DUF2508"/>
</dbReference>
<name>A0A9D1T025_9FIRM</name>
<accession>A0A9D1T025</accession>
<organism evidence="2 3">
    <name type="scientific">Candidatus Aphodoplasma excrementigallinarum</name>
    <dbReference type="NCBI Taxonomy" id="2840673"/>
    <lineage>
        <taxon>Bacteria</taxon>
        <taxon>Bacillati</taxon>
        <taxon>Bacillota</taxon>
        <taxon>Clostridia</taxon>
        <taxon>Eubacteriales</taxon>
        <taxon>Candidatus Aphodoplasma</taxon>
    </lineage>
</organism>
<feature type="compositionally biased region" description="Polar residues" evidence="1">
    <location>
        <begin position="1"/>
        <end position="11"/>
    </location>
</feature>
<dbReference type="EMBL" id="DVOF01000147">
    <property type="protein sequence ID" value="HIV02949.1"/>
    <property type="molecule type" value="Genomic_DNA"/>
</dbReference>